<dbReference type="Proteomes" id="UP000034786">
    <property type="component" value="Unassembled WGS sequence"/>
</dbReference>
<proteinExistence type="predicted"/>
<comment type="caution">
    <text evidence="1">The sequence shown here is derived from an EMBL/GenBank/DDBJ whole genome shotgun (WGS) entry which is preliminary data.</text>
</comment>
<dbReference type="STRING" id="284040.UK15_32315"/>
<dbReference type="EMBL" id="JYJH01000033">
    <property type="protein sequence ID" value="KJK35161.1"/>
    <property type="molecule type" value="Genomic_DNA"/>
</dbReference>
<accession>A0A0M2GDD1</accession>
<evidence type="ECO:0000313" key="1">
    <source>
        <dbReference type="EMBL" id="KJK35161.1"/>
    </source>
</evidence>
<sequence length="62" mass="6726">MMADTRASFDVLLSGDGDVVFTDRRPAGTGRDTFAAFIADRNEEIGPGVWNQLGESIVFTMT</sequence>
<gene>
    <name evidence="1" type="ORF">UK15_32315</name>
</gene>
<evidence type="ECO:0000313" key="2">
    <source>
        <dbReference type="Proteomes" id="UP000034786"/>
    </source>
</evidence>
<organism evidence="1 2">
    <name type="scientific">Streptomyces variegatus</name>
    <dbReference type="NCBI Taxonomy" id="284040"/>
    <lineage>
        <taxon>Bacteria</taxon>
        <taxon>Bacillati</taxon>
        <taxon>Actinomycetota</taxon>
        <taxon>Actinomycetes</taxon>
        <taxon>Kitasatosporales</taxon>
        <taxon>Streptomycetaceae</taxon>
        <taxon>Streptomyces</taxon>
    </lineage>
</organism>
<dbReference type="AlphaFoldDB" id="A0A0M2GDD1"/>
<keyword evidence="2" id="KW-1185">Reference proteome</keyword>
<name>A0A0M2GDD1_9ACTN</name>
<protein>
    <submittedName>
        <fullName evidence="1">Uncharacterized protein</fullName>
    </submittedName>
</protein>
<reference evidence="2" key="1">
    <citation type="submission" date="2015-02" db="EMBL/GenBank/DDBJ databases">
        <authorList>
            <person name="Ju K.-S."/>
            <person name="Doroghazi J.R."/>
            <person name="Metcalf W."/>
        </authorList>
    </citation>
    <scope>NUCLEOTIDE SEQUENCE [LARGE SCALE GENOMIC DNA]</scope>
    <source>
        <strain evidence="2">NRRL B-16380</strain>
    </source>
</reference>